<dbReference type="GO" id="GO:0008235">
    <property type="term" value="F:metalloexopeptidase activity"/>
    <property type="evidence" value="ECO:0007669"/>
    <property type="project" value="InterPro"/>
</dbReference>
<feature type="signal peptide" evidence="3">
    <location>
        <begin position="1"/>
        <end position="19"/>
    </location>
</feature>
<dbReference type="EMBL" id="GHJT01010442">
    <property type="protein sequence ID" value="MOY44413.1"/>
    <property type="molecule type" value="Transcribed_RNA"/>
</dbReference>
<dbReference type="InterPro" id="IPR045175">
    <property type="entry name" value="M28_fam"/>
</dbReference>
<evidence type="ECO:0000259" key="4">
    <source>
        <dbReference type="Pfam" id="PF04389"/>
    </source>
</evidence>
<dbReference type="VEuPathDB" id="VectorBase:ISCP_020681"/>
<sequence>MGCSPQLLLLLLLRLTGDANPCAVPYGVIEVLKTSKRSLARPIVHSPESWGASEPRAWRAPEDRSGYKPLQVFQTTMVLTDEEYFASFHPDESQRNEQTYGRDLPADGTAQHVVEGGKKMPTQDRDKSNRVESMSKDVYPISPKADVRILRSHLEGFLSDMRNDLSKDLKEEARVRIFNGFLEYGLDTRYQNFSGELYRDLIDGQSTSGVNIIGVLPGKYRRTPKDHIIVLGAHYDTFQETKGVNDNGSGIAALLEVARVLTHHRCTLDYTVMFVALDMEEIGCVGSYYFVHDFLIPSELLRDSSKFQGAIILDTILHYNNSRHSQDIPKDFQSASPDVAYAIAADGYRGNFLASMSRWQLDSRLTLAFARAWDQQERPRYRLHSLSIPLGAQPLTVSLATHLNFLRSDHVMFWYHSHPSYKSSLSAILLTDTGPFRGTMRSCYHEACDDVRGLTDLNLHFVQKTTNALVALLTDLAKGSCTASAPSSASKFRLAEERNASLSNHITSNFIVLFILLLLHCK</sequence>
<evidence type="ECO:0000313" key="5">
    <source>
        <dbReference type="EMBL" id="MOY44413.1"/>
    </source>
</evidence>
<dbReference type="VEuPathDB" id="VectorBase:ISCI013976"/>
<dbReference type="VEuPathDB" id="VectorBase:ISCI001586"/>
<dbReference type="Pfam" id="PF04389">
    <property type="entry name" value="Peptidase_M28"/>
    <property type="match status" value="1"/>
</dbReference>
<organism evidence="5">
    <name type="scientific">Ixodes scapularis</name>
    <name type="common">Black-legged tick</name>
    <name type="synonym">Deer tick</name>
    <dbReference type="NCBI Taxonomy" id="6945"/>
    <lineage>
        <taxon>Eukaryota</taxon>
        <taxon>Metazoa</taxon>
        <taxon>Ecdysozoa</taxon>
        <taxon>Arthropoda</taxon>
        <taxon>Chelicerata</taxon>
        <taxon>Arachnida</taxon>
        <taxon>Acari</taxon>
        <taxon>Parasitiformes</taxon>
        <taxon>Ixodida</taxon>
        <taxon>Ixodoidea</taxon>
        <taxon>Ixodidae</taxon>
        <taxon>Ixodinae</taxon>
        <taxon>Ixodes</taxon>
    </lineage>
</organism>
<feature type="chain" id="PRO_5020038506" evidence="3">
    <location>
        <begin position="20"/>
        <end position="522"/>
    </location>
</feature>
<protein>
    <submittedName>
        <fullName evidence="5">Putative m28 zn-peptidase</fullName>
    </submittedName>
</protein>
<dbReference type="SUPFAM" id="SSF53187">
    <property type="entry name" value="Zn-dependent exopeptidases"/>
    <property type="match status" value="1"/>
</dbReference>
<dbReference type="InterPro" id="IPR007484">
    <property type="entry name" value="Peptidase_M28"/>
</dbReference>
<evidence type="ECO:0000256" key="3">
    <source>
        <dbReference type="SAM" id="SignalP"/>
    </source>
</evidence>
<reference evidence="5" key="1">
    <citation type="submission" date="2019-04" db="EMBL/GenBank/DDBJ databases">
        <title>An insight into the mialome of Ixodes scapularis.</title>
        <authorList>
            <person name="Ribeiro J.M."/>
            <person name="Mather T.N."/>
            <person name="Karim S."/>
        </authorList>
    </citation>
    <scope>NUCLEOTIDE SEQUENCE</scope>
</reference>
<dbReference type="GO" id="GO:0006508">
    <property type="term" value="P:proteolysis"/>
    <property type="evidence" value="ECO:0007669"/>
    <property type="project" value="InterPro"/>
</dbReference>
<accession>A0A4D5S4D4</accession>
<feature type="domain" description="Peptidase M28" evidence="4">
    <location>
        <begin position="211"/>
        <end position="325"/>
    </location>
</feature>
<dbReference type="AlphaFoldDB" id="A0A4D5S4D4"/>
<comment type="cofactor">
    <cofactor evidence="1">
        <name>Zn(2+)</name>
        <dbReference type="ChEBI" id="CHEBI:29105"/>
    </cofactor>
</comment>
<proteinExistence type="inferred from homology"/>
<dbReference type="VEuPathDB" id="VectorBase:ISCW013976"/>
<keyword evidence="3" id="KW-0732">Signal</keyword>
<dbReference type="PANTHER" id="PTHR12147">
    <property type="entry name" value="METALLOPEPTIDASE M28 FAMILY MEMBER"/>
    <property type="match status" value="1"/>
</dbReference>
<dbReference type="OrthoDB" id="2214at2759"/>
<dbReference type="PANTHER" id="PTHR12147:SF26">
    <property type="entry name" value="PEPTIDASE M28 DOMAIN-CONTAINING PROTEIN"/>
    <property type="match status" value="1"/>
</dbReference>
<comment type="similarity">
    <text evidence="2">Belongs to the peptidase M28 family. M28B subfamily.</text>
</comment>
<evidence type="ECO:0000256" key="2">
    <source>
        <dbReference type="ARBA" id="ARBA00005634"/>
    </source>
</evidence>
<dbReference type="Gene3D" id="3.40.630.10">
    <property type="entry name" value="Zn peptidases"/>
    <property type="match status" value="1"/>
</dbReference>
<name>A0A4D5S4D4_IXOSC</name>
<evidence type="ECO:0000256" key="1">
    <source>
        <dbReference type="ARBA" id="ARBA00001947"/>
    </source>
</evidence>
<dbReference type="VEuPathDB" id="VectorBase:ISCW001586"/>